<feature type="signal peptide" evidence="1">
    <location>
        <begin position="1"/>
        <end position="28"/>
    </location>
</feature>
<protein>
    <recommendedName>
        <fullName evidence="2">AMIN-like domain-containing protein</fullName>
    </recommendedName>
</protein>
<dbReference type="Proteomes" id="UP000198398">
    <property type="component" value="Chromosome"/>
</dbReference>
<dbReference type="RefSeq" id="WP_089065087.1">
    <property type="nucleotide sequence ID" value="NZ_CP022316.1"/>
</dbReference>
<dbReference type="KEGG" id="brv:CFK39_08410"/>
<keyword evidence="1" id="KW-0732">Signal</keyword>
<evidence type="ECO:0000256" key="1">
    <source>
        <dbReference type="SAM" id="SignalP"/>
    </source>
</evidence>
<organism evidence="3 4">
    <name type="scientific">Brachybacterium avium</name>
    <dbReference type="NCBI Taxonomy" id="2017485"/>
    <lineage>
        <taxon>Bacteria</taxon>
        <taxon>Bacillati</taxon>
        <taxon>Actinomycetota</taxon>
        <taxon>Actinomycetes</taxon>
        <taxon>Micrococcales</taxon>
        <taxon>Dermabacteraceae</taxon>
        <taxon>Brachybacterium</taxon>
    </lineage>
</organism>
<evidence type="ECO:0000259" key="2">
    <source>
        <dbReference type="Pfam" id="PF24837"/>
    </source>
</evidence>
<evidence type="ECO:0000313" key="3">
    <source>
        <dbReference type="EMBL" id="ASK65846.1"/>
    </source>
</evidence>
<reference evidence="4" key="1">
    <citation type="submission" date="2017-07" db="EMBL/GenBank/DDBJ databases">
        <title>Brachybacterium sp. VR2415.</title>
        <authorList>
            <person name="Tak E.J."/>
            <person name="Bae J.-W."/>
        </authorList>
    </citation>
    <scope>NUCLEOTIDE SEQUENCE [LARGE SCALE GENOMIC DNA]</scope>
    <source>
        <strain evidence="4">VR2415</strain>
    </source>
</reference>
<dbReference type="EMBL" id="CP022316">
    <property type="protein sequence ID" value="ASK65846.1"/>
    <property type="molecule type" value="Genomic_DNA"/>
</dbReference>
<feature type="domain" description="AMIN-like" evidence="2">
    <location>
        <begin position="50"/>
        <end position="180"/>
    </location>
</feature>
<dbReference type="Pfam" id="PF24837">
    <property type="entry name" value="AMIN-like"/>
    <property type="match status" value="1"/>
</dbReference>
<dbReference type="InterPro" id="IPR056303">
    <property type="entry name" value="AMIN-like"/>
</dbReference>
<evidence type="ECO:0000313" key="4">
    <source>
        <dbReference type="Proteomes" id="UP000198398"/>
    </source>
</evidence>
<dbReference type="OrthoDB" id="3393679at2"/>
<keyword evidence="4" id="KW-1185">Reference proteome</keyword>
<gene>
    <name evidence="3" type="ORF">CFK39_08410</name>
</gene>
<name>A0A220UD52_9MICO</name>
<accession>A0A220UD52</accession>
<dbReference type="AlphaFoldDB" id="A0A220UD52"/>
<sequence length="182" mass="19236">MKKRILSLLATCAMLCGLAVLAPASAVAAPYCGIHWGSLPESASGMSSAQIENLRTGRHTCFDRLVIDLEGDVSGYSVAYVNRVSELGSGSTVPLSGGADLSILVEAPAYDSSSGATYSPRNRSHAVNVNGYRTFRQVAFSGSFEGQTLIGLGVRARLPMRVFTLDGPGDSSRLVIDVAHRW</sequence>
<feature type="chain" id="PRO_5012171561" description="AMIN-like domain-containing protein" evidence="1">
    <location>
        <begin position="29"/>
        <end position="182"/>
    </location>
</feature>
<proteinExistence type="predicted"/>